<proteinExistence type="inferred from homology"/>
<feature type="domain" description="Fe/B12 periplasmic-binding" evidence="2">
    <location>
        <begin position="54"/>
        <end position="322"/>
    </location>
</feature>
<gene>
    <name evidence="3" type="ORF">HYG86_05560</name>
</gene>
<dbReference type="PANTHER" id="PTHR30535">
    <property type="entry name" value="VITAMIN B12-BINDING PROTEIN"/>
    <property type="match status" value="1"/>
</dbReference>
<accession>A0A7G9W6G3</accession>
<dbReference type="PANTHER" id="PTHR30535:SF34">
    <property type="entry name" value="MOLYBDATE-BINDING PROTEIN MOLA"/>
    <property type="match status" value="1"/>
</dbReference>
<dbReference type="Gene3D" id="3.40.50.1980">
    <property type="entry name" value="Nitrogenase molybdenum iron protein domain"/>
    <property type="match status" value="2"/>
</dbReference>
<evidence type="ECO:0000259" key="2">
    <source>
        <dbReference type="PROSITE" id="PS50983"/>
    </source>
</evidence>
<dbReference type="RefSeq" id="WP_213167932.1">
    <property type="nucleotide sequence ID" value="NZ_CP058559.1"/>
</dbReference>
<name>A0A7G9W6G3_ALKCA</name>
<dbReference type="Proteomes" id="UP000516160">
    <property type="component" value="Chromosome"/>
</dbReference>
<comment type="similarity">
    <text evidence="1">Belongs to the bacterial solute-binding protein 8 family.</text>
</comment>
<evidence type="ECO:0000313" key="3">
    <source>
        <dbReference type="EMBL" id="QNO14275.1"/>
    </source>
</evidence>
<reference evidence="3 4" key="1">
    <citation type="submission" date="2020-07" db="EMBL/GenBank/DDBJ databases">
        <title>Alkalicella. sp. LB2 genome.</title>
        <authorList>
            <person name="Postec A."/>
            <person name="Quemeneur M."/>
        </authorList>
    </citation>
    <scope>NUCLEOTIDE SEQUENCE [LARGE SCALE GENOMIC DNA]</scope>
    <source>
        <strain evidence="3 4">LB2</strain>
    </source>
</reference>
<dbReference type="EMBL" id="CP058559">
    <property type="protein sequence ID" value="QNO14275.1"/>
    <property type="molecule type" value="Genomic_DNA"/>
</dbReference>
<keyword evidence="4" id="KW-1185">Reference proteome</keyword>
<evidence type="ECO:0000256" key="1">
    <source>
        <dbReference type="ARBA" id="ARBA00008814"/>
    </source>
</evidence>
<dbReference type="PROSITE" id="PS50983">
    <property type="entry name" value="FE_B12_PBP"/>
    <property type="match status" value="1"/>
</dbReference>
<organism evidence="3 4">
    <name type="scientific">Alkalicella caledoniensis</name>
    <dbReference type="NCBI Taxonomy" id="2731377"/>
    <lineage>
        <taxon>Bacteria</taxon>
        <taxon>Bacillati</taxon>
        <taxon>Bacillota</taxon>
        <taxon>Clostridia</taxon>
        <taxon>Eubacteriales</taxon>
        <taxon>Proteinivoracaceae</taxon>
        <taxon>Alkalicella</taxon>
    </lineage>
</organism>
<protein>
    <submittedName>
        <fullName evidence="3">ABC transporter substrate-binding protein</fullName>
    </submittedName>
</protein>
<dbReference type="InterPro" id="IPR002491">
    <property type="entry name" value="ABC_transptr_periplasmic_BD"/>
</dbReference>
<dbReference type="KEGG" id="acae:HYG86_05560"/>
<dbReference type="PROSITE" id="PS51257">
    <property type="entry name" value="PROKAR_LIPOPROTEIN"/>
    <property type="match status" value="1"/>
</dbReference>
<dbReference type="InterPro" id="IPR050902">
    <property type="entry name" value="ABC_Transporter_SBP"/>
</dbReference>
<dbReference type="AlphaFoldDB" id="A0A7G9W6G3"/>
<dbReference type="SUPFAM" id="SSF53807">
    <property type="entry name" value="Helical backbone' metal receptor"/>
    <property type="match status" value="1"/>
</dbReference>
<evidence type="ECO:0000313" key="4">
    <source>
        <dbReference type="Proteomes" id="UP000516160"/>
    </source>
</evidence>
<sequence length="349" mass="39317">MKVFRKIIILLLITVFLVGCYQGEQVIREDEQYKSVTITDASGKDITITQPIERVAILDHGTAEILRALGVIDLIVGNYQALDDNPFYPELQGVPVVATHSEINFEKLAEVEPQMVFSSVRAHGVVTENEHLENFNIIDIKLNLRNPEVIKDEVILLGKLFGKEEKAQELVDFYNKYEKIIESIIADVAPEDRATVFVEHHGGDFKTGAPGSRFYEQTILAGAINIAEGLSGEPQVSDEWVAEINPDVFLREASGFGYHVTSNDNAKIIHQEIINRPALENTKAVQNNSVYLIGVDIYSRPGYIVGVSYLASWLYPDLFADFDPEVVHKEYLELFHHGMEYKGIYVYNQ</sequence>
<dbReference type="Pfam" id="PF01497">
    <property type="entry name" value="Peripla_BP_2"/>
    <property type="match status" value="1"/>
</dbReference>